<dbReference type="FunFam" id="1.10.10.60:FF:000551">
    <property type="entry name" value="Predicted protein"/>
    <property type="match status" value="1"/>
</dbReference>
<keyword evidence="8" id="KW-1185">Reference proteome</keyword>
<dbReference type="GO" id="GO:0000977">
    <property type="term" value="F:RNA polymerase II transcription regulatory region sequence-specific DNA binding"/>
    <property type="evidence" value="ECO:0007669"/>
    <property type="project" value="TreeGrafter"/>
</dbReference>
<feature type="domain" description="Homeobox" evidence="7">
    <location>
        <begin position="49"/>
        <end position="109"/>
    </location>
</feature>
<protein>
    <submittedName>
        <fullName evidence="9">Homeobox domain-containing protein</fullName>
    </submittedName>
</protein>
<evidence type="ECO:0000256" key="6">
    <source>
        <dbReference type="RuleBase" id="RU000682"/>
    </source>
</evidence>
<keyword evidence="3 5" id="KW-0371">Homeobox</keyword>
<feature type="DNA-binding region" description="Homeobox" evidence="5">
    <location>
        <begin position="51"/>
        <end position="110"/>
    </location>
</feature>
<evidence type="ECO:0000256" key="4">
    <source>
        <dbReference type="ARBA" id="ARBA00023242"/>
    </source>
</evidence>
<dbReference type="GO" id="GO:0005634">
    <property type="term" value="C:nucleus"/>
    <property type="evidence" value="ECO:0007669"/>
    <property type="project" value="UniProtKB-SubCell"/>
</dbReference>
<dbReference type="InterPro" id="IPR050649">
    <property type="entry name" value="Paired_Homeobox_TFs"/>
</dbReference>
<dbReference type="PANTHER" id="PTHR24329">
    <property type="entry name" value="HOMEOBOX PROTEIN ARISTALESS"/>
    <property type="match status" value="1"/>
</dbReference>
<dbReference type="InterPro" id="IPR001356">
    <property type="entry name" value="HD"/>
</dbReference>
<accession>A0A914RLN3</accession>
<dbReference type="PROSITE" id="PS00027">
    <property type="entry name" value="HOMEOBOX_1"/>
    <property type="match status" value="1"/>
</dbReference>
<dbReference type="Gene3D" id="1.10.10.60">
    <property type="entry name" value="Homeodomain-like"/>
    <property type="match status" value="1"/>
</dbReference>
<dbReference type="SMART" id="SM00389">
    <property type="entry name" value="HOX"/>
    <property type="match status" value="1"/>
</dbReference>
<dbReference type="WBParaSite" id="PEQ_0000741401-mRNA-1">
    <property type="protein sequence ID" value="PEQ_0000741401-mRNA-1"/>
    <property type="gene ID" value="PEQ_0000741401"/>
</dbReference>
<dbReference type="InterPro" id="IPR009057">
    <property type="entry name" value="Homeodomain-like_sf"/>
</dbReference>
<sequence>MSGECCPCLMAHEVCGVHFHQQRQMFFTLRGYASPMRSNQGPSTDNEEKKLRRNRTAFTENQLEELEKCFQNCQYPDVSVREKLAKETQLPESRIQVWFKNRRAKHRKRLRNVPSSEPAPLSSTVPVTTTVITWNPSRTFASFVPFHHILTPFAQQVPLLQKVKVLTLLDDISTISSTLETERFLEDPSRLKEFFDVENAFPEIAVKRVSQKFVRVLHC</sequence>
<comment type="subcellular location">
    <subcellularLocation>
        <location evidence="1 5 6">Nucleus</location>
    </subcellularLocation>
</comment>
<dbReference type="Pfam" id="PF00046">
    <property type="entry name" value="Homeodomain"/>
    <property type="match status" value="1"/>
</dbReference>
<dbReference type="PANTHER" id="PTHR24329:SF543">
    <property type="entry name" value="FI01017P-RELATED"/>
    <property type="match status" value="1"/>
</dbReference>
<proteinExistence type="predicted"/>
<evidence type="ECO:0000313" key="9">
    <source>
        <dbReference type="WBParaSite" id="PEQ_0000741401-mRNA-1"/>
    </source>
</evidence>
<dbReference type="PROSITE" id="PS50071">
    <property type="entry name" value="HOMEOBOX_2"/>
    <property type="match status" value="1"/>
</dbReference>
<evidence type="ECO:0000256" key="3">
    <source>
        <dbReference type="ARBA" id="ARBA00023155"/>
    </source>
</evidence>
<name>A0A914RLN3_PAREQ</name>
<evidence type="ECO:0000256" key="2">
    <source>
        <dbReference type="ARBA" id="ARBA00023125"/>
    </source>
</evidence>
<evidence type="ECO:0000256" key="5">
    <source>
        <dbReference type="PROSITE-ProRule" id="PRU00108"/>
    </source>
</evidence>
<keyword evidence="4 5" id="KW-0539">Nucleus</keyword>
<keyword evidence="2 5" id="KW-0238">DNA-binding</keyword>
<dbReference type="GO" id="GO:0000981">
    <property type="term" value="F:DNA-binding transcription factor activity, RNA polymerase II-specific"/>
    <property type="evidence" value="ECO:0007669"/>
    <property type="project" value="InterPro"/>
</dbReference>
<dbReference type="AlphaFoldDB" id="A0A914RLN3"/>
<evidence type="ECO:0000259" key="7">
    <source>
        <dbReference type="PROSITE" id="PS50071"/>
    </source>
</evidence>
<dbReference type="CDD" id="cd00086">
    <property type="entry name" value="homeodomain"/>
    <property type="match status" value="1"/>
</dbReference>
<dbReference type="SUPFAM" id="SSF46689">
    <property type="entry name" value="Homeodomain-like"/>
    <property type="match status" value="1"/>
</dbReference>
<evidence type="ECO:0000313" key="8">
    <source>
        <dbReference type="Proteomes" id="UP000887564"/>
    </source>
</evidence>
<organism evidence="8 9">
    <name type="scientific">Parascaris equorum</name>
    <name type="common">Equine roundworm</name>
    <dbReference type="NCBI Taxonomy" id="6256"/>
    <lineage>
        <taxon>Eukaryota</taxon>
        <taxon>Metazoa</taxon>
        <taxon>Ecdysozoa</taxon>
        <taxon>Nematoda</taxon>
        <taxon>Chromadorea</taxon>
        <taxon>Rhabditida</taxon>
        <taxon>Spirurina</taxon>
        <taxon>Ascaridomorpha</taxon>
        <taxon>Ascaridoidea</taxon>
        <taxon>Ascarididae</taxon>
        <taxon>Parascaris</taxon>
    </lineage>
</organism>
<dbReference type="Proteomes" id="UP000887564">
    <property type="component" value="Unplaced"/>
</dbReference>
<dbReference type="InterPro" id="IPR017970">
    <property type="entry name" value="Homeobox_CS"/>
</dbReference>
<reference evidence="9" key="1">
    <citation type="submission" date="2022-11" db="UniProtKB">
        <authorList>
            <consortium name="WormBaseParasite"/>
        </authorList>
    </citation>
    <scope>IDENTIFICATION</scope>
</reference>
<evidence type="ECO:0000256" key="1">
    <source>
        <dbReference type="ARBA" id="ARBA00004123"/>
    </source>
</evidence>